<proteinExistence type="predicted"/>
<gene>
    <name evidence="1" type="ORF">BWGO95_04590</name>
</gene>
<name>A0A1G4EN20_BACMY</name>
<dbReference type="EMBL" id="FMAK01000052">
    <property type="protein sequence ID" value="SCB70420.1"/>
    <property type="molecule type" value="Genomic_DNA"/>
</dbReference>
<accession>A0A1G4EN20</accession>
<protein>
    <recommendedName>
        <fullName evidence="3">Stc1 domain-containing protein</fullName>
    </recommendedName>
</protein>
<dbReference type="AlphaFoldDB" id="A0A1G4EN20"/>
<evidence type="ECO:0000313" key="1">
    <source>
        <dbReference type="EMBL" id="SCB70420.1"/>
    </source>
</evidence>
<evidence type="ECO:0000313" key="2">
    <source>
        <dbReference type="Proteomes" id="UP000195696"/>
    </source>
</evidence>
<sequence length="182" mass="20401">MPKERTNVKMKQCSYCRKMKSTAGGFHKETKSPDGLQTRCKTCNVKARTTGEYTVTEFIEVDGKETEVKQCKSCAEKFPLDSYYRNGRGGFKPICKRCYEAKYDRARAVKQALDKSHTNKMQQQGIASFSVTGVGSFTFKENNVSSAIGQPLSELIPDSVLQLNEAESEDLQLTGRVISWTV</sequence>
<organism evidence="1 2">
    <name type="scientific">Bacillus mycoides</name>
    <dbReference type="NCBI Taxonomy" id="1405"/>
    <lineage>
        <taxon>Bacteria</taxon>
        <taxon>Bacillati</taxon>
        <taxon>Bacillota</taxon>
        <taxon>Bacilli</taxon>
        <taxon>Bacillales</taxon>
        <taxon>Bacillaceae</taxon>
        <taxon>Bacillus</taxon>
        <taxon>Bacillus cereus group</taxon>
    </lineage>
</organism>
<reference evidence="1 2" key="1">
    <citation type="submission" date="2016-08" db="EMBL/GenBank/DDBJ databases">
        <authorList>
            <person name="Seilhamer J.J."/>
        </authorList>
    </citation>
    <scope>NUCLEOTIDE SEQUENCE [LARGE SCALE GENOMIC DNA]</scope>
    <source>
        <strain evidence="1 2">SDA_GO95</strain>
    </source>
</reference>
<dbReference type="Proteomes" id="UP000195696">
    <property type="component" value="Unassembled WGS sequence"/>
</dbReference>
<evidence type="ECO:0008006" key="3">
    <source>
        <dbReference type="Google" id="ProtNLM"/>
    </source>
</evidence>